<dbReference type="EMBL" id="REGN01006599">
    <property type="protein sequence ID" value="RNA08891.1"/>
    <property type="molecule type" value="Genomic_DNA"/>
</dbReference>
<proteinExistence type="predicted"/>
<keyword evidence="1" id="KW-0472">Membrane</keyword>
<organism evidence="2 3">
    <name type="scientific">Brachionus plicatilis</name>
    <name type="common">Marine rotifer</name>
    <name type="synonym">Brachionus muelleri</name>
    <dbReference type="NCBI Taxonomy" id="10195"/>
    <lineage>
        <taxon>Eukaryota</taxon>
        <taxon>Metazoa</taxon>
        <taxon>Spiralia</taxon>
        <taxon>Gnathifera</taxon>
        <taxon>Rotifera</taxon>
        <taxon>Eurotatoria</taxon>
        <taxon>Monogononta</taxon>
        <taxon>Pseudotrocha</taxon>
        <taxon>Ploima</taxon>
        <taxon>Brachionidae</taxon>
        <taxon>Brachionus</taxon>
    </lineage>
</organism>
<keyword evidence="1" id="KW-0812">Transmembrane</keyword>
<dbReference type="AlphaFoldDB" id="A0A3M7QD18"/>
<evidence type="ECO:0000313" key="2">
    <source>
        <dbReference type="EMBL" id="RNA08891.1"/>
    </source>
</evidence>
<keyword evidence="3" id="KW-1185">Reference proteome</keyword>
<comment type="caution">
    <text evidence="2">The sequence shown here is derived from an EMBL/GenBank/DDBJ whole genome shotgun (WGS) entry which is preliminary data.</text>
</comment>
<keyword evidence="1" id="KW-1133">Transmembrane helix</keyword>
<protein>
    <submittedName>
        <fullName evidence="2">Uncharacterized protein</fullName>
    </submittedName>
</protein>
<reference evidence="2 3" key="1">
    <citation type="journal article" date="2018" name="Sci. Rep.">
        <title>Genomic signatures of local adaptation to the degree of environmental predictability in rotifers.</title>
        <authorList>
            <person name="Franch-Gras L."/>
            <person name="Hahn C."/>
            <person name="Garcia-Roger E.M."/>
            <person name="Carmona M.J."/>
            <person name="Serra M."/>
            <person name="Gomez A."/>
        </authorList>
    </citation>
    <scope>NUCLEOTIDE SEQUENCE [LARGE SCALE GENOMIC DNA]</scope>
    <source>
        <strain evidence="2">HYR1</strain>
    </source>
</reference>
<gene>
    <name evidence="2" type="ORF">BpHYR1_013845</name>
</gene>
<feature type="transmembrane region" description="Helical" evidence="1">
    <location>
        <begin position="43"/>
        <end position="61"/>
    </location>
</feature>
<evidence type="ECO:0000256" key="1">
    <source>
        <dbReference type="SAM" id="Phobius"/>
    </source>
</evidence>
<accession>A0A3M7QD18</accession>
<name>A0A3M7QD18_BRAPC</name>
<sequence>MCLAHKNDPTSSYQKLVTDFNSKTLSVTNVKNSYLTAETLSLFFWRNLIIVYLLILTTWVLELKSVANKQLESASRCVRTAFESFKNSSQKMRSILIQHTYTHTHKFITLHSNIYYLASSWSNSYRP</sequence>
<dbReference type="Proteomes" id="UP000276133">
    <property type="component" value="Unassembled WGS sequence"/>
</dbReference>
<evidence type="ECO:0000313" key="3">
    <source>
        <dbReference type="Proteomes" id="UP000276133"/>
    </source>
</evidence>